<protein>
    <submittedName>
        <fullName evidence="2">Uncharacterized protein</fullName>
    </submittedName>
</protein>
<dbReference type="EMBL" id="CAWUPB010001194">
    <property type="protein sequence ID" value="CAK7353380.1"/>
    <property type="molecule type" value="Genomic_DNA"/>
</dbReference>
<feature type="transmembrane region" description="Helical" evidence="1">
    <location>
        <begin position="12"/>
        <end position="35"/>
    </location>
</feature>
<evidence type="ECO:0000313" key="2">
    <source>
        <dbReference type="EMBL" id="CAK7353380.1"/>
    </source>
</evidence>
<proteinExistence type="predicted"/>
<dbReference type="AlphaFoldDB" id="A0AAV1SP67"/>
<keyword evidence="1" id="KW-1133">Transmembrane helix</keyword>
<accession>A0AAV1SP67</accession>
<dbReference type="Proteomes" id="UP001314170">
    <property type="component" value="Unassembled WGS sequence"/>
</dbReference>
<gene>
    <name evidence="2" type="ORF">DCAF_LOCUS24699</name>
</gene>
<keyword evidence="1" id="KW-0472">Membrane</keyword>
<name>A0AAV1SP67_9ROSI</name>
<evidence type="ECO:0000256" key="1">
    <source>
        <dbReference type="SAM" id="Phobius"/>
    </source>
</evidence>
<sequence>MRGMPDTSARGGYILPGLVTCGALIAYKALAWVFMRPLRGLDVYEIDGPLGEARVRGCPGEIARCYRKSL</sequence>
<comment type="caution">
    <text evidence="2">The sequence shown here is derived from an EMBL/GenBank/DDBJ whole genome shotgun (WGS) entry which is preliminary data.</text>
</comment>
<keyword evidence="1" id="KW-0812">Transmembrane</keyword>
<keyword evidence="3" id="KW-1185">Reference proteome</keyword>
<reference evidence="2 3" key="1">
    <citation type="submission" date="2024-01" db="EMBL/GenBank/DDBJ databases">
        <authorList>
            <person name="Waweru B."/>
        </authorList>
    </citation>
    <scope>NUCLEOTIDE SEQUENCE [LARGE SCALE GENOMIC DNA]</scope>
</reference>
<evidence type="ECO:0000313" key="3">
    <source>
        <dbReference type="Proteomes" id="UP001314170"/>
    </source>
</evidence>
<organism evidence="2 3">
    <name type="scientific">Dovyalis caffra</name>
    <dbReference type="NCBI Taxonomy" id="77055"/>
    <lineage>
        <taxon>Eukaryota</taxon>
        <taxon>Viridiplantae</taxon>
        <taxon>Streptophyta</taxon>
        <taxon>Embryophyta</taxon>
        <taxon>Tracheophyta</taxon>
        <taxon>Spermatophyta</taxon>
        <taxon>Magnoliopsida</taxon>
        <taxon>eudicotyledons</taxon>
        <taxon>Gunneridae</taxon>
        <taxon>Pentapetalae</taxon>
        <taxon>rosids</taxon>
        <taxon>fabids</taxon>
        <taxon>Malpighiales</taxon>
        <taxon>Salicaceae</taxon>
        <taxon>Flacourtieae</taxon>
        <taxon>Dovyalis</taxon>
    </lineage>
</organism>